<dbReference type="SUPFAM" id="SSF55681">
    <property type="entry name" value="Class II aaRS and biotin synthetases"/>
    <property type="match status" value="1"/>
</dbReference>
<evidence type="ECO:0000256" key="1">
    <source>
        <dbReference type="ARBA" id="ARBA00009934"/>
    </source>
</evidence>
<evidence type="ECO:0000313" key="5">
    <source>
        <dbReference type="Proteomes" id="UP000003163"/>
    </source>
</evidence>
<dbReference type="PANTHER" id="PTHR12835">
    <property type="entry name" value="BIOTIN PROTEIN LIGASE"/>
    <property type="match status" value="1"/>
</dbReference>
<dbReference type="OrthoDB" id="2190368at2759"/>
<name>J9DC01_EDHAE</name>
<dbReference type="Pfam" id="PF03099">
    <property type="entry name" value="BPL_LplA_LipB"/>
    <property type="match status" value="1"/>
</dbReference>
<dbReference type="OMA" id="ICISESY"/>
<dbReference type="NCBIfam" id="TIGR00121">
    <property type="entry name" value="birA_ligase"/>
    <property type="match status" value="1"/>
</dbReference>
<dbReference type="VEuPathDB" id="MicrosporidiaDB:EDEG_00672"/>
<evidence type="ECO:0000313" key="4">
    <source>
        <dbReference type="EMBL" id="EJW05261.1"/>
    </source>
</evidence>
<protein>
    <submittedName>
        <fullName evidence="4">Biotin-[acetyl-CoA-carboxylase] ligase</fullName>
    </submittedName>
</protein>
<dbReference type="STRING" id="1003232.J9DC01"/>
<dbReference type="InParanoid" id="J9DC01"/>
<accession>J9DC01</accession>
<dbReference type="EMBL" id="AFBI03000008">
    <property type="protein sequence ID" value="EJW05261.1"/>
    <property type="molecule type" value="Genomic_DNA"/>
</dbReference>
<dbReference type="InterPro" id="IPR004143">
    <property type="entry name" value="BPL_LPL_catalytic"/>
</dbReference>
<reference evidence="5" key="2">
    <citation type="submission" date="2015-07" db="EMBL/GenBank/DDBJ databases">
        <title>Contrasting host-pathogen interactions and genome evolution in two generalist and specialist microsporidian pathogens of mosquitoes.</title>
        <authorList>
            <consortium name="The Broad Institute Genomics Platform"/>
            <consortium name="The Broad Institute Genome Sequencing Center for Infectious Disease"/>
            <person name="Cuomo C.A."/>
            <person name="Sanscrainte N.D."/>
            <person name="Goldberg J.M."/>
            <person name="Heiman D."/>
            <person name="Young S."/>
            <person name="Zeng Q."/>
            <person name="Becnel J.J."/>
            <person name="Birren B.W."/>
        </authorList>
    </citation>
    <scope>NUCLEOTIDE SEQUENCE [LARGE SCALE GENOMIC DNA]</scope>
    <source>
        <strain evidence="5">USNM 41457</strain>
    </source>
</reference>
<evidence type="ECO:0000256" key="2">
    <source>
        <dbReference type="ARBA" id="ARBA00022598"/>
    </source>
</evidence>
<sequence length="245" mass="28427">MCNKIEKSPFNTKIYIFNETNSTQIKMKRMVESNEINEFDIVWAINQKSGIGRSNNRWFSSSGSLTFSICISESYVNKIIKASTEINLNNISKIHELALNTICDILNRKYSVKSFVKWPNDIYLKTSKICGILIDKYSDLLIIGVGINLNEDKIMNYDTIFGISGVQIDPKEFLKHFLSCFVNSNFPKKSYYEMSSYLYWQNEMLKVVDFNPLEIHCENSSGKRFCFGMDNFSYSYLSKSIHKKL</sequence>
<proteinExistence type="inferred from homology"/>
<gene>
    <name evidence="4" type="ORF">EDEG_00672</name>
</gene>
<feature type="domain" description="BPL/LPL catalytic" evidence="3">
    <location>
        <begin position="20"/>
        <end position="148"/>
    </location>
</feature>
<dbReference type="Proteomes" id="UP000003163">
    <property type="component" value="Unassembled WGS sequence"/>
</dbReference>
<dbReference type="PANTHER" id="PTHR12835:SF5">
    <property type="entry name" value="BIOTIN--PROTEIN LIGASE"/>
    <property type="match status" value="1"/>
</dbReference>
<dbReference type="GO" id="GO:0004077">
    <property type="term" value="F:biotin--[biotin carboxyl-carrier protein] ligase activity"/>
    <property type="evidence" value="ECO:0007669"/>
    <property type="project" value="InterPro"/>
</dbReference>
<keyword evidence="5" id="KW-1185">Reference proteome</keyword>
<reference evidence="4 5" key="1">
    <citation type="submission" date="2011-08" db="EMBL/GenBank/DDBJ databases">
        <authorList>
            <person name="Liu Z.J."/>
            <person name="Shi F.L."/>
            <person name="Lu J.Q."/>
            <person name="Li M."/>
            <person name="Wang Z.L."/>
        </authorList>
    </citation>
    <scope>NUCLEOTIDE SEQUENCE [LARGE SCALE GENOMIC DNA]</scope>
    <source>
        <strain evidence="4 5">USNM 41457</strain>
    </source>
</reference>
<dbReference type="HOGENOM" id="CLU_1035112_0_0_1"/>
<dbReference type="InterPro" id="IPR004408">
    <property type="entry name" value="Biotin_CoA_COase_ligase"/>
</dbReference>
<comment type="caution">
    <text evidence="4">The sequence shown here is derived from an EMBL/GenBank/DDBJ whole genome shotgun (WGS) entry which is preliminary data.</text>
</comment>
<dbReference type="InterPro" id="IPR045864">
    <property type="entry name" value="aa-tRNA-synth_II/BPL/LPL"/>
</dbReference>
<comment type="similarity">
    <text evidence="1">Belongs to the biotin--protein ligase family.</text>
</comment>
<dbReference type="Gene3D" id="3.30.930.10">
    <property type="entry name" value="Bira Bifunctional Protein, Domain 2"/>
    <property type="match status" value="1"/>
</dbReference>
<organism evidence="4 5">
    <name type="scientific">Edhazardia aedis (strain USNM 41457)</name>
    <name type="common">Microsporidian parasite</name>
    <dbReference type="NCBI Taxonomy" id="1003232"/>
    <lineage>
        <taxon>Eukaryota</taxon>
        <taxon>Fungi</taxon>
        <taxon>Fungi incertae sedis</taxon>
        <taxon>Microsporidia</taxon>
        <taxon>Edhazardia</taxon>
    </lineage>
</organism>
<dbReference type="AlphaFoldDB" id="J9DC01"/>
<dbReference type="GO" id="GO:0005737">
    <property type="term" value="C:cytoplasm"/>
    <property type="evidence" value="ECO:0007669"/>
    <property type="project" value="TreeGrafter"/>
</dbReference>
<evidence type="ECO:0000259" key="3">
    <source>
        <dbReference type="Pfam" id="PF03099"/>
    </source>
</evidence>
<keyword evidence="2 4" id="KW-0436">Ligase</keyword>